<dbReference type="Gene3D" id="3.40.50.300">
    <property type="entry name" value="P-loop containing nucleotide triphosphate hydrolases"/>
    <property type="match status" value="1"/>
</dbReference>
<organism evidence="3 6">
    <name type="scientific">Actinopolyspora erythraea</name>
    <dbReference type="NCBI Taxonomy" id="414996"/>
    <lineage>
        <taxon>Bacteria</taxon>
        <taxon>Bacillati</taxon>
        <taxon>Actinomycetota</taxon>
        <taxon>Actinomycetes</taxon>
        <taxon>Actinopolysporales</taxon>
        <taxon>Actinopolysporaceae</taxon>
        <taxon>Actinopolyspora</taxon>
    </lineage>
</organism>
<keyword evidence="5" id="KW-1185">Reference proteome</keyword>
<keyword evidence="2" id="KW-0812">Transmembrane</keyword>
<evidence type="ECO:0000256" key="1">
    <source>
        <dbReference type="SAM" id="MobiDB-lite"/>
    </source>
</evidence>
<name>A0A099D6I0_9ACTN</name>
<keyword evidence="2" id="KW-0472">Membrane</keyword>
<gene>
    <name evidence="3" type="ORF">CDG81_07430</name>
    <name evidence="4" type="ORF">IL38_09275</name>
</gene>
<evidence type="ECO:0000256" key="2">
    <source>
        <dbReference type="SAM" id="Phobius"/>
    </source>
</evidence>
<dbReference type="EMBL" id="JPMV01000016">
    <property type="protein sequence ID" value="KGI81619.1"/>
    <property type="molecule type" value="Genomic_DNA"/>
</dbReference>
<dbReference type="OrthoDB" id="9812433at2"/>
<proteinExistence type="predicted"/>
<evidence type="ECO:0000313" key="5">
    <source>
        <dbReference type="Proteomes" id="UP000029737"/>
    </source>
</evidence>
<reference evidence="4 5" key="1">
    <citation type="journal article" date="2014" name="PLoS ONE">
        <title>Identification and Characterization of a New Erythromycin Biosynthetic Gene Cluster in Actinopolyspora erythraea YIM90600, a Novel Erythronolide-Producing Halophilic Actinomycete Isolated from Salt Field.</title>
        <authorList>
            <person name="Chen D."/>
            <person name="Feng J."/>
            <person name="Huang L."/>
            <person name="Zhang Q."/>
            <person name="Wu J."/>
            <person name="Zhu X."/>
            <person name="Duan Y."/>
            <person name="Xu Z."/>
        </authorList>
    </citation>
    <scope>NUCLEOTIDE SEQUENCE [LARGE SCALE GENOMIC DNA]</scope>
    <source>
        <strain evidence="4 5">YIM90600</strain>
    </source>
</reference>
<dbReference type="InterPro" id="IPR050445">
    <property type="entry name" value="Bact_polysacc_biosynth/exp"/>
</dbReference>
<dbReference type="EMBL" id="CP022752">
    <property type="protein sequence ID" value="ASU78161.1"/>
    <property type="molecule type" value="Genomic_DNA"/>
</dbReference>
<dbReference type="SUPFAM" id="SSF52540">
    <property type="entry name" value="P-loop containing nucleoside triphosphate hydrolases"/>
    <property type="match status" value="1"/>
</dbReference>
<sequence length="512" mass="54212">MNEPLPAPNILGALWRYRWSSLGIAVGTVLLSLVVALTVGSAGVAEARIVLKAPDSAQALGFEVTSESGFVRYVNQRALFVTSDRTLGTARERLGGQETIKELREAVTAKASDNGDSILLRVDIGDARRSTRIANAVVAAYQRESRAEVSSSAEETLETLRGRREQLVSDIADSGSGADSAASRTISELDQRITEIKIASRQFGDGVSFVDEAVTDSSGVLTTLLRDALVGLAVGLLLAATVAWARADRNRRVRDAADLARLSDEPLLGEVEALGEGETARLHNLVVPPLGSYRLVSSVLRNTVRGGLVAVTGVSVGDGATTTVLQVAGAAARDGLRVLVVDAAVRTRELSHNVALQNDWYGMAPIATGAATVHASTRVIEVGPGIEFRVIPAGRASEGAPDYFRSSLLRRAMVEARGGYDLVLVDLPPLESAPEVSALVPAADGVVLTVRKERSVAALRRARERIELLGGKIAGYVFTFASQSSQTSQQFTEQQSETQGRVSAVPGRRDGQ</sequence>
<evidence type="ECO:0000313" key="3">
    <source>
        <dbReference type="EMBL" id="ASU78161.1"/>
    </source>
</evidence>
<dbReference type="HOGENOM" id="CLU_548450_0_0_11"/>
<feature type="compositionally biased region" description="Low complexity" evidence="1">
    <location>
        <begin position="488"/>
        <end position="499"/>
    </location>
</feature>
<accession>A0A099D6I0</accession>
<dbReference type="AlphaFoldDB" id="A0A099D6I0"/>
<dbReference type="InterPro" id="IPR017746">
    <property type="entry name" value="Cellulose_synthase_operon_BcsQ"/>
</dbReference>
<protein>
    <submittedName>
        <fullName evidence="3">Cell shape-determining protein</fullName>
    </submittedName>
</protein>
<dbReference type="eggNOG" id="COG3206">
    <property type="taxonomic scope" value="Bacteria"/>
</dbReference>
<dbReference type="RefSeq" id="WP_043572146.1">
    <property type="nucleotide sequence ID" value="NZ_CP022752.1"/>
</dbReference>
<keyword evidence="2" id="KW-1133">Transmembrane helix</keyword>
<reference evidence="3 6" key="2">
    <citation type="submission" date="2017-08" db="EMBL/GenBank/DDBJ databases">
        <title>The complete genome sequence of moderately halophilic actinomycete Actinopolyspora erythraea YIM 90600, the producer of novel erythromycin, novel actinopolysporins A-C and tubercidin.</title>
        <authorList>
            <person name="Yin M."/>
            <person name="Tang S."/>
        </authorList>
    </citation>
    <scope>NUCLEOTIDE SEQUENCE [LARGE SCALE GENOMIC DNA]</scope>
    <source>
        <strain evidence="3 6">YIM 90600</strain>
    </source>
</reference>
<evidence type="ECO:0000313" key="6">
    <source>
        <dbReference type="Proteomes" id="UP000215043"/>
    </source>
</evidence>
<dbReference type="KEGG" id="aey:CDG81_07430"/>
<dbReference type="Pfam" id="PF06564">
    <property type="entry name" value="CBP_BcsQ"/>
    <property type="match status" value="1"/>
</dbReference>
<dbReference type="InterPro" id="IPR027417">
    <property type="entry name" value="P-loop_NTPase"/>
</dbReference>
<evidence type="ECO:0000313" key="4">
    <source>
        <dbReference type="EMBL" id="KGI81619.1"/>
    </source>
</evidence>
<dbReference type="PANTHER" id="PTHR32309:SF31">
    <property type="entry name" value="CAPSULAR EXOPOLYSACCHARIDE FAMILY"/>
    <property type="match status" value="1"/>
</dbReference>
<dbReference type="PANTHER" id="PTHR32309">
    <property type="entry name" value="TYROSINE-PROTEIN KINASE"/>
    <property type="match status" value="1"/>
</dbReference>
<feature type="region of interest" description="Disordered" evidence="1">
    <location>
        <begin position="488"/>
        <end position="512"/>
    </location>
</feature>
<feature type="transmembrane region" description="Helical" evidence="2">
    <location>
        <begin position="20"/>
        <end position="45"/>
    </location>
</feature>
<dbReference type="Proteomes" id="UP000215043">
    <property type="component" value="Chromosome"/>
</dbReference>
<dbReference type="eggNOG" id="COG0489">
    <property type="taxonomic scope" value="Bacteria"/>
</dbReference>
<dbReference type="Proteomes" id="UP000029737">
    <property type="component" value="Unassembled WGS sequence"/>
</dbReference>